<evidence type="ECO:0000313" key="3">
    <source>
        <dbReference type="Proteomes" id="UP000199365"/>
    </source>
</evidence>
<sequence>MPAIAPSITEDQIVVALGAYLHSLVDCEVVRGQGNRVPLPDGPCIVVTPLRQDPLATNVSTYDPNAQTRTVRRSTEWRAQLDCYGAGSSERAAVITTLFRDIYACEFFADQLTGVQPLYATAARQGPIVGGSKQYEDRWTFEIVMQINPEVTLQQDFAVELEIGTAGNPVTAETTTVQAWNGLIDVDKFLRQ</sequence>
<evidence type="ECO:0000313" key="2">
    <source>
        <dbReference type="EMBL" id="SDR17653.1"/>
    </source>
</evidence>
<name>A0A1H1GX24_9BURK</name>
<accession>A0A1H1GX24</accession>
<gene>
    <name evidence="2" type="ORF">SAMN05445850_3131</name>
</gene>
<protein>
    <recommendedName>
        <fullName evidence="1">Phage neck terminator protein gp12-like domain-containing protein</fullName>
    </recommendedName>
</protein>
<organism evidence="2 3">
    <name type="scientific">Paraburkholderia tuberum</name>
    <dbReference type="NCBI Taxonomy" id="157910"/>
    <lineage>
        <taxon>Bacteria</taxon>
        <taxon>Pseudomonadati</taxon>
        <taxon>Pseudomonadota</taxon>
        <taxon>Betaproteobacteria</taxon>
        <taxon>Burkholderiales</taxon>
        <taxon>Burkholderiaceae</taxon>
        <taxon>Paraburkholderia</taxon>
    </lineage>
</organism>
<feature type="domain" description="Phage neck terminator protein gp12-like" evidence="1">
    <location>
        <begin position="12"/>
        <end position="163"/>
    </location>
</feature>
<keyword evidence="3" id="KW-1185">Reference proteome</keyword>
<dbReference type="Pfam" id="PF23961">
    <property type="entry name" value="Phage_tail_terminator_9"/>
    <property type="match status" value="1"/>
</dbReference>
<dbReference type="NCBIfam" id="NF047498">
    <property type="entry name" value="LIC_12616_fam"/>
    <property type="match status" value="1"/>
</dbReference>
<dbReference type="InterPro" id="IPR057087">
    <property type="entry name" value="Gp12-like"/>
</dbReference>
<evidence type="ECO:0000259" key="1">
    <source>
        <dbReference type="Pfam" id="PF23961"/>
    </source>
</evidence>
<dbReference type="EMBL" id="FNKX01000001">
    <property type="protein sequence ID" value="SDR17653.1"/>
    <property type="molecule type" value="Genomic_DNA"/>
</dbReference>
<dbReference type="STRING" id="157910.SAMN05445850_3131"/>
<proteinExistence type="predicted"/>
<dbReference type="RefSeq" id="WP_090804451.1">
    <property type="nucleotide sequence ID" value="NZ_FNKX01000001.1"/>
</dbReference>
<dbReference type="AlphaFoldDB" id="A0A1H1GX24"/>
<reference evidence="3" key="1">
    <citation type="submission" date="2016-10" db="EMBL/GenBank/DDBJ databases">
        <authorList>
            <person name="Varghese N."/>
            <person name="Submissions S."/>
        </authorList>
    </citation>
    <scope>NUCLEOTIDE SEQUENCE [LARGE SCALE GENOMIC DNA]</scope>
    <source>
        <strain evidence="3">DUS833</strain>
    </source>
</reference>
<dbReference type="Proteomes" id="UP000199365">
    <property type="component" value="Unassembled WGS sequence"/>
</dbReference>